<dbReference type="VEuPathDB" id="AmoebaDB:KM1_061570"/>
<evidence type="ECO:0000313" key="1">
    <source>
        <dbReference type="EMBL" id="GAT97278.1"/>
    </source>
</evidence>
<comment type="caution">
    <text evidence="1">The sequence shown here is derived from an EMBL/GenBank/DDBJ whole genome shotgun (WGS) entry which is preliminary data.</text>
</comment>
<dbReference type="VEuPathDB" id="AmoebaDB:EHI7A_083410"/>
<dbReference type="VEuPathDB" id="AmoebaDB:EHI5A_015870"/>
<organism evidence="1 2">
    <name type="scientific">Entamoeba histolytica</name>
    <dbReference type="NCBI Taxonomy" id="5759"/>
    <lineage>
        <taxon>Eukaryota</taxon>
        <taxon>Amoebozoa</taxon>
        <taxon>Evosea</taxon>
        <taxon>Archamoebae</taxon>
        <taxon>Mastigamoebida</taxon>
        <taxon>Entamoebidae</taxon>
        <taxon>Entamoeba</taxon>
    </lineage>
</organism>
<accession>A0A5K1V726</accession>
<name>A0A5K1V726_ENTHI</name>
<dbReference type="OMA" id="NCKYAVS"/>
<dbReference type="EMBL" id="BDEQ01000001">
    <property type="protein sequence ID" value="GAT97278.1"/>
    <property type="molecule type" value="Genomic_DNA"/>
</dbReference>
<proteinExistence type="predicted"/>
<reference evidence="1 2" key="1">
    <citation type="submission" date="2016-05" db="EMBL/GenBank/DDBJ databases">
        <title>First whole genome sequencing of Entamoeba histolytica HM1:IMSS-clone-6.</title>
        <authorList>
            <person name="Mukherjee Avik.K."/>
            <person name="Izumyama S."/>
            <person name="Nakada-Tsukui K."/>
            <person name="Nozaki T."/>
        </authorList>
    </citation>
    <scope>NUCLEOTIDE SEQUENCE [LARGE SCALE GENOMIC DNA]</scope>
    <source>
        <strain evidence="1 2">HM1:IMSS clone 6</strain>
    </source>
</reference>
<dbReference type="VEuPathDB" id="AmoebaDB:EHI8A_145360"/>
<dbReference type="Proteomes" id="UP000078387">
    <property type="component" value="Unassembled WGS sequence"/>
</dbReference>
<dbReference type="AlphaFoldDB" id="A0A5K1V726"/>
<evidence type="ECO:0000313" key="2">
    <source>
        <dbReference type="Proteomes" id="UP000078387"/>
    </source>
</evidence>
<sequence length="369" mass="42536">MTTKYSVRFRGIIHISGENNSVFSGLMKSTSEFILNTMSSLNEDHKPNVPQIIKTIQDSQMVERLEKITKFSEEEIKLIQIAEDQKESLKILEKIKKEKQVIFKIYQNMNNLEQLRDYCSRVVDFVSDVSQILKNVDLWNCKGAISYIDKLRLYIKTMVEYLKANSGRKIISSELNSVRPTGDVIVNAVYNFMTSRSSTYKEEEGKVNMCALNIKMGYDNLYEFVLGKQPVEKVKEFKESLDEAERYLKKEFDFGVIVNVEKKDIAEQAIISLENAKTQEDKDKAAIQLLNGLNERALLQKDEHKKKILAKVITTKDNKKKKNYTELLQAARKLSENVDSLKEIVYQTDTASCIDILSFSQVRDQMLGM</sequence>
<gene>
    <name evidence="1" type="ORF">CL6EHI_056470</name>
</gene>
<protein>
    <submittedName>
        <fullName evidence="1">Uncharacterized protein</fullName>
    </submittedName>
</protein>
<dbReference type="VEuPathDB" id="AmoebaDB:EHI_056470"/>